<sequence length="342" mass="37123">MLVTGSAGLLGGEICGLLAERGFEVAGLVNRNTEVARNDGSAVQGIELVQGDITKGRLGVDEAAYGALADRLDLIVHSAALTAFTEESPEHRAVNIDGTRNIIALADAGGAGLLHISTAYIAGDREGVIREGELDEGQGFTNGYESTKFEAEKLVREANVPFAIARPAIVLGDYAEGRTRGFETIYPILKVFAEGRVSTMPALPSATLDLVPIDYVCEGIAEMADRFEEAKGQTFHLVSSRPTPLRAFPETLAQFDGLSSPDFVSPESFSMEALPPAERRFFERGAAVYARYFSRNPQFDDAGWRVFSGRSCPPTDEEWWQRLVEYALAARFIRPPKKRSAA</sequence>
<protein>
    <submittedName>
        <fullName evidence="2">SDR family oxidoreductase</fullName>
    </submittedName>
</protein>
<dbReference type="InterPro" id="IPR013120">
    <property type="entry name" value="FAR_NAD-bd"/>
</dbReference>
<evidence type="ECO:0000313" key="3">
    <source>
        <dbReference type="Proteomes" id="UP001142610"/>
    </source>
</evidence>
<dbReference type="EMBL" id="JANIBC010000002">
    <property type="protein sequence ID" value="MCQ8184442.1"/>
    <property type="molecule type" value="Genomic_DNA"/>
</dbReference>
<feature type="domain" description="Thioester reductase (TE)" evidence="1">
    <location>
        <begin position="41"/>
        <end position="219"/>
    </location>
</feature>
<dbReference type="Proteomes" id="UP001142610">
    <property type="component" value="Unassembled WGS sequence"/>
</dbReference>
<dbReference type="GO" id="GO:0035336">
    <property type="term" value="P:long-chain fatty-acyl-CoA metabolic process"/>
    <property type="evidence" value="ECO:0007669"/>
    <property type="project" value="TreeGrafter"/>
</dbReference>
<keyword evidence="3" id="KW-1185">Reference proteome</keyword>
<dbReference type="PANTHER" id="PTHR11011:SF45">
    <property type="entry name" value="FATTY ACYL-COA REDUCTASE CG8306-RELATED"/>
    <property type="match status" value="1"/>
</dbReference>
<evidence type="ECO:0000259" key="1">
    <source>
        <dbReference type="Pfam" id="PF07993"/>
    </source>
</evidence>
<dbReference type="SUPFAM" id="SSF51735">
    <property type="entry name" value="NAD(P)-binding Rossmann-fold domains"/>
    <property type="match status" value="1"/>
</dbReference>
<organism evidence="2 3">
    <name type="scientific">Parvularcula maris</name>
    <dbReference type="NCBI Taxonomy" id="2965077"/>
    <lineage>
        <taxon>Bacteria</taxon>
        <taxon>Pseudomonadati</taxon>
        <taxon>Pseudomonadota</taxon>
        <taxon>Alphaproteobacteria</taxon>
        <taxon>Parvularculales</taxon>
        <taxon>Parvularculaceae</taxon>
        <taxon>Parvularcula</taxon>
    </lineage>
</organism>
<evidence type="ECO:0000313" key="2">
    <source>
        <dbReference type="EMBL" id="MCQ8184442.1"/>
    </source>
</evidence>
<dbReference type="PANTHER" id="PTHR11011">
    <property type="entry name" value="MALE STERILITY PROTEIN 2-RELATED"/>
    <property type="match status" value="1"/>
</dbReference>
<dbReference type="CDD" id="cd05263">
    <property type="entry name" value="MupV_like_SDR_e"/>
    <property type="match status" value="1"/>
</dbReference>
<dbReference type="Pfam" id="PF07993">
    <property type="entry name" value="NAD_binding_4"/>
    <property type="match status" value="1"/>
</dbReference>
<dbReference type="AlphaFoldDB" id="A0A9X2RJ31"/>
<comment type="caution">
    <text evidence="2">The sequence shown here is derived from an EMBL/GenBank/DDBJ whole genome shotgun (WGS) entry which is preliminary data.</text>
</comment>
<name>A0A9X2RJ31_9PROT</name>
<dbReference type="GO" id="GO:0080019">
    <property type="term" value="F:alcohol-forming very long-chain fatty acyl-CoA reductase activity"/>
    <property type="evidence" value="ECO:0007669"/>
    <property type="project" value="InterPro"/>
</dbReference>
<accession>A0A9X2RJ31</accession>
<proteinExistence type="predicted"/>
<reference evidence="2" key="1">
    <citation type="submission" date="2022-07" db="EMBL/GenBank/DDBJ databases">
        <title>Parvularcula maris sp. nov., an algicidal bacterium isolated from seawater.</title>
        <authorList>
            <person name="Li F."/>
        </authorList>
    </citation>
    <scope>NUCLEOTIDE SEQUENCE</scope>
    <source>
        <strain evidence="2">BGMRC 0090</strain>
    </source>
</reference>
<dbReference type="InterPro" id="IPR036291">
    <property type="entry name" value="NAD(P)-bd_dom_sf"/>
</dbReference>
<dbReference type="Gene3D" id="3.40.50.720">
    <property type="entry name" value="NAD(P)-binding Rossmann-like Domain"/>
    <property type="match status" value="1"/>
</dbReference>
<dbReference type="InterPro" id="IPR026055">
    <property type="entry name" value="FAR"/>
</dbReference>
<gene>
    <name evidence="2" type="ORF">NOG11_03495</name>
</gene>